<gene>
    <name evidence="2" type="ORF">GCM10022399_11510</name>
</gene>
<sequence length="176" mass="19676">MDDVTTDTARDLLLDGFGRIRDGVPEVVDGLSVEELLWRPDADANHIAWLVWHLARQQDEQVAHLVGEQSAWFADGWVDRFGLPYPPDAHGWSMSSKDVGRFTVVDPGLFGDYQAAVHDRTASLVQSLDADAYARVVDTRWDPPVTVAVRVVSVLDDAMKHLGQAEYVRGLVVRRR</sequence>
<keyword evidence="3" id="KW-1185">Reference proteome</keyword>
<dbReference type="RefSeq" id="WP_344942808.1">
    <property type="nucleotide sequence ID" value="NZ_BAABDC010000001.1"/>
</dbReference>
<evidence type="ECO:0000313" key="2">
    <source>
        <dbReference type="EMBL" id="GAA3696754.1"/>
    </source>
</evidence>
<dbReference type="NCBIfam" id="NF047843">
    <property type="entry name" value="MST_Rv0443"/>
    <property type="match status" value="1"/>
</dbReference>
<name>A0ABP7CZ37_9MICO</name>
<dbReference type="InterPro" id="IPR024775">
    <property type="entry name" value="DinB-like"/>
</dbReference>
<accession>A0ABP7CZ37</accession>
<dbReference type="GO" id="GO:0016740">
    <property type="term" value="F:transferase activity"/>
    <property type="evidence" value="ECO:0007669"/>
    <property type="project" value="UniProtKB-KW"/>
</dbReference>
<evidence type="ECO:0000313" key="3">
    <source>
        <dbReference type="Proteomes" id="UP001501468"/>
    </source>
</evidence>
<keyword evidence="2" id="KW-0808">Transferase</keyword>
<dbReference type="Pfam" id="PF12867">
    <property type="entry name" value="DinB_2"/>
    <property type="match status" value="1"/>
</dbReference>
<evidence type="ECO:0000259" key="1">
    <source>
        <dbReference type="Pfam" id="PF12867"/>
    </source>
</evidence>
<organism evidence="2 3">
    <name type="scientific">Terrabacter ginsenosidimutans</name>
    <dbReference type="NCBI Taxonomy" id="490575"/>
    <lineage>
        <taxon>Bacteria</taxon>
        <taxon>Bacillati</taxon>
        <taxon>Actinomycetota</taxon>
        <taxon>Actinomycetes</taxon>
        <taxon>Micrococcales</taxon>
        <taxon>Intrasporangiaceae</taxon>
        <taxon>Terrabacter</taxon>
    </lineage>
</organism>
<reference evidence="3" key="1">
    <citation type="journal article" date="2019" name="Int. J. Syst. Evol. Microbiol.">
        <title>The Global Catalogue of Microorganisms (GCM) 10K type strain sequencing project: providing services to taxonomists for standard genome sequencing and annotation.</title>
        <authorList>
            <consortium name="The Broad Institute Genomics Platform"/>
            <consortium name="The Broad Institute Genome Sequencing Center for Infectious Disease"/>
            <person name="Wu L."/>
            <person name="Ma J."/>
        </authorList>
    </citation>
    <scope>NUCLEOTIDE SEQUENCE [LARGE SCALE GENOMIC DNA]</scope>
    <source>
        <strain evidence="3">JCM 17125</strain>
    </source>
</reference>
<comment type="caution">
    <text evidence="2">The sequence shown here is derived from an EMBL/GenBank/DDBJ whole genome shotgun (WGS) entry which is preliminary data.</text>
</comment>
<dbReference type="SUPFAM" id="SSF109854">
    <property type="entry name" value="DinB/YfiT-like putative metalloenzymes"/>
    <property type="match status" value="1"/>
</dbReference>
<protein>
    <submittedName>
        <fullName evidence="2">Mycothiol transferase</fullName>
    </submittedName>
</protein>
<proteinExistence type="predicted"/>
<dbReference type="EMBL" id="BAABDC010000001">
    <property type="protein sequence ID" value="GAA3696754.1"/>
    <property type="molecule type" value="Genomic_DNA"/>
</dbReference>
<feature type="domain" description="DinB-like" evidence="1">
    <location>
        <begin position="19"/>
        <end position="165"/>
    </location>
</feature>
<dbReference type="InterPro" id="IPR034660">
    <property type="entry name" value="DinB/YfiT-like"/>
</dbReference>
<dbReference type="Gene3D" id="1.20.120.450">
    <property type="entry name" value="dinb family like domain"/>
    <property type="match status" value="1"/>
</dbReference>
<dbReference type="Proteomes" id="UP001501468">
    <property type="component" value="Unassembled WGS sequence"/>
</dbReference>